<sequence length="90" mass="9953">MKRSGSSPEQQRNAAIYVAVMDGATFGQLAQKYAISKVRVQKAYARERENVSERPKGVAPLHGTSSLKHHPFPHRQTGMPSFFALSARLS</sequence>
<organism evidence="2 3">
    <name type="scientific">Novosphingobium mathurense</name>
    <dbReference type="NCBI Taxonomy" id="428990"/>
    <lineage>
        <taxon>Bacteria</taxon>
        <taxon>Pseudomonadati</taxon>
        <taxon>Pseudomonadota</taxon>
        <taxon>Alphaproteobacteria</taxon>
        <taxon>Sphingomonadales</taxon>
        <taxon>Sphingomonadaceae</taxon>
        <taxon>Novosphingobium</taxon>
    </lineage>
</organism>
<gene>
    <name evidence="2" type="ORF">SAMN06295987_11113</name>
</gene>
<dbReference type="Proteomes" id="UP000190989">
    <property type="component" value="Unassembled WGS sequence"/>
</dbReference>
<keyword evidence="3" id="KW-1185">Reference proteome</keyword>
<evidence type="ECO:0000313" key="3">
    <source>
        <dbReference type="Proteomes" id="UP000190989"/>
    </source>
</evidence>
<name>A0A1U6IQ88_9SPHN</name>
<feature type="compositionally biased region" description="Basic and acidic residues" evidence="1">
    <location>
        <begin position="46"/>
        <end position="56"/>
    </location>
</feature>
<accession>A0A1U6IQ88</accession>
<evidence type="ECO:0008006" key="4">
    <source>
        <dbReference type="Google" id="ProtNLM"/>
    </source>
</evidence>
<dbReference type="AlphaFoldDB" id="A0A1U6IQ88"/>
<evidence type="ECO:0000313" key="2">
    <source>
        <dbReference type="EMBL" id="SLK10197.1"/>
    </source>
</evidence>
<reference evidence="3" key="1">
    <citation type="submission" date="2017-02" db="EMBL/GenBank/DDBJ databases">
        <authorList>
            <person name="Varghese N."/>
            <person name="Submissions S."/>
        </authorList>
    </citation>
    <scope>NUCLEOTIDE SEQUENCE [LARGE SCALE GENOMIC DNA]</scope>
    <source>
        <strain evidence="3">SM117</strain>
    </source>
</reference>
<feature type="region of interest" description="Disordered" evidence="1">
    <location>
        <begin position="46"/>
        <end position="75"/>
    </location>
</feature>
<evidence type="ECO:0000256" key="1">
    <source>
        <dbReference type="SAM" id="MobiDB-lite"/>
    </source>
</evidence>
<proteinExistence type="predicted"/>
<dbReference type="STRING" id="428990.SAMN06295987_11113"/>
<protein>
    <recommendedName>
        <fullName evidence="4">Sigma-70, region 4</fullName>
    </recommendedName>
</protein>
<dbReference type="EMBL" id="FVZE01000011">
    <property type="protein sequence ID" value="SLK10197.1"/>
    <property type="molecule type" value="Genomic_DNA"/>
</dbReference>